<keyword evidence="3" id="KW-1185">Reference proteome</keyword>
<sequence>DSTRFGQRIKQAMEDMRELLEGQTSSVGSSKGEKKSLIDSPSADSSS</sequence>
<protein>
    <submittedName>
        <fullName evidence="2">Uncharacterized protein</fullName>
    </submittedName>
</protein>
<evidence type="ECO:0000313" key="3">
    <source>
        <dbReference type="Proteomes" id="UP000663866"/>
    </source>
</evidence>
<name>A0A820XXI9_9BILA</name>
<feature type="region of interest" description="Disordered" evidence="1">
    <location>
        <begin position="21"/>
        <end position="47"/>
    </location>
</feature>
<accession>A0A820XXI9</accession>
<feature type="non-terminal residue" evidence="2">
    <location>
        <position position="1"/>
    </location>
</feature>
<feature type="compositionally biased region" description="Low complexity" evidence="1">
    <location>
        <begin position="38"/>
        <end position="47"/>
    </location>
</feature>
<dbReference type="Proteomes" id="UP000663866">
    <property type="component" value="Unassembled WGS sequence"/>
</dbReference>
<proteinExistence type="predicted"/>
<comment type="caution">
    <text evidence="2">The sequence shown here is derived from an EMBL/GenBank/DDBJ whole genome shotgun (WGS) entry which is preliminary data.</text>
</comment>
<organism evidence="2 3">
    <name type="scientific">Rotaria magnacalcarata</name>
    <dbReference type="NCBI Taxonomy" id="392030"/>
    <lineage>
        <taxon>Eukaryota</taxon>
        <taxon>Metazoa</taxon>
        <taxon>Spiralia</taxon>
        <taxon>Gnathifera</taxon>
        <taxon>Rotifera</taxon>
        <taxon>Eurotatoria</taxon>
        <taxon>Bdelloidea</taxon>
        <taxon>Philodinida</taxon>
        <taxon>Philodinidae</taxon>
        <taxon>Rotaria</taxon>
    </lineage>
</organism>
<dbReference type="AlphaFoldDB" id="A0A820XXI9"/>
<reference evidence="2" key="1">
    <citation type="submission" date="2021-02" db="EMBL/GenBank/DDBJ databases">
        <authorList>
            <person name="Nowell W R."/>
        </authorList>
    </citation>
    <scope>NUCLEOTIDE SEQUENCE</scope>
</reference>
<dbReference type="EMBL" id="CAJOBG010059122">
    <property type="protein sequence ID" value="CAF4539165.1"/>
    <property type="molecule type" value="Genomic_DNA"/>
</dbReference>
<evidence type="ECO:0000256" key="1">
    <source>
        <dbReference type="SAM" id="MobiDB-lite"/>
    </source>
</evidence>
<evidence type="ECO:0000313" key="2">
    <source>
        <dbReference type="EMBL" id="CAF4539165.1"/>
    </source>
</evidence>
<gene>
    <name evidence="2" type="ORF">OVN521_LOCUS42681</name>
</gene>